<dbReference type="Proteomes" id="UP000198348">
    <property type="component" value="Unassembled WGS sequence"/>
</dbReference>
<evidence type="ECO:0008006" key="4">
    <source>
        <dbReference type="Google" id="ProtNLM"/>
    </source>
</evidence>
<dbReference type="EMBL" id="FZNW01000003">
    <property type="protein sequence ID" value="SNR36030.1"/>
    <property type="molecule type" value="Genomic_DNA"/>
</dbReference>
<reference evidence="2 3" key="1">
    <citation type="submission" date="2017-06" db="EMBL/GenBank/DDBJ databases">
        <authorList>
            <person name="Kim H.J."/>
            <person name="Triplett B.A."/>
        </authorList>
    </citation>
    <scope>NUCLEOTIDE SEQUENCE [LARGE SCALE GENOMIC DNA]</scope>
    <source>
        <strain evidence="2 3">DSM 45207</strain>
    </source>
</reference>
<dbReference type="RefSeq" id="WP_089300034.1">
    <property type="nucleotide sequence ID" value="NZ_FZNW01000003.1"/>
</dbReference>
<dbReference type="OrthoDB" id="5179393at2"/>
<organism evidence="2 3">
    <name type="scientific">Haloechinothrix alba</name>
    <dbReference type="NCBI Taxonomy" id="664784"/>
    <lineage>
        <taxon>Bacteria</taxon>
        <taxon>Bacillati</taxon>
        <taxon>Actinomycetota</taxon>
        <taxon>Actinomycetes</taxon>
        <taxon>Pseudonocardiales</taxon>
        <taxon>Pseudonocardiaceae</taxon>
        <taxon>Haloechinothrix</taxon>
    </lineage>
</organism>
<dbReference type="InterPro" id="IPR040701">
    <property type="entry name" value="Bact_RF_family2"/>
</dbReference>
<accession>A0A238VNU6</accession>
<dbReference type="AlphaFoldDB" id="A0A238VNU6"/>
<name>A0A238VNU6_9PSEU</name>
<evidence type="ECO:0000256" key="1">
    <source>
        <dbReference type="SAM" id="MobiDB-lite"/>
    </source>
</evidence>
<keyword evidence="3" id="KW-1185">Reference proteome</keyword>
<feature type="region of interest" description="Disordered" evidence="1">
    <location>
        <begin position="150"/>
        <end position="176"/>
    </location>
</feature>
<evidence type="ECO:0000313" key="2">
    <source>
        <dbReference type="EMBL" id="SNR36030.1"/>
    </source>
</evidence>
<sequence>MKLAFLQDVYRQEGPFATLYLDTSADSEDAAKAIELRWRSARERLSQQGADKRTLDALESKIARHEARTGSRGQVLVAAGDTVVFHDELDEPPEQFADDAGVAFEQVPQLMPYLRMRRARIPHALAMVDRIGGDITVVDSSGYAGHVTVEGDDDPHHKSHAAGEGDEKHHHQRVEEQWKSNADTVAEELTRQVREHAAEVIVLGGDVEQRKLVHDRLRKGVRELVIETGASHRGRHAVDESLHREVGEAVATALRSRVEEAVSEFERARGNRAHATEGWKGTVDALLHDQVSTLLWSRDTGESGANGVLAIGSEPNQVATDETTLSALGAEWVAHVPAEEALLRAAACTRADLVLVEEGTVELDDGLGALLRFTTTPE</sequence>
<dbReference type="Pfam" id="PF18844">
    <property type="entry name" value="baeRF_family2"/>
    <property type="match status" value="1"/>
</dbReference>
<gene>
    <name evidence="2" type="ORF">SAMN06265360_103183</name>
</gene>
<proteinExistence type="predicted"/>
<feature type="compositionally biased region" description="Basic and acidic residues" evidence="1">
    <location>
        <begin position="161"/>
        <end position="176"/>
    </location>
</feature>
<protein>
    <recommendedName>
        <fullName evidence="4">Peptide chain release factor 1 (ERF1)</fullName>
    </recommendedName>
</protein>
<evidence type="ECO:0000313" key="3">
    <source>
        <dbReference type="Proteomes" id="UP000198348"/>
    </source>
</evidence>